<sequence>MYKHQSYRQGYRGFRRIKTIDPRFFVQRAVSQVKDSYKPEHIFTDFELDPQLKNNIVSRGFKTLTPIQDQTIPHLLQGRDVVGIAATGTGKTAAFLIPLINKVIKDRSQKVLIVIPTRELATQIEKEFRIFAARTNIYSVLCIGGVSMGPQIHSLYRNPHFVIGTPGRLQDLERQQKLSFASFKTIVLDEVDRMLDMGFVNEVTEIISRLSNPRQSLFFSATVSEKVRPIMRRFLTNPITVSIEGGLPSANVDQDIVKLNGQSKIDVLDNLLTQNGFDKVLVFGRTKWGIEKLSDALSDRGFRVASIHGNKNQNQRQRALEQFKANRVQVLLATDVASRGLDIDDVTHVINFDQPESYEDYIHRVGRTGRADKKGIALTFVD</sequence>
<evidence type="ECO:0000256" key="6">
    <source>
        <dbReference type="PROSITE-ProRule" id="PRU00552"/>
    </source>
</evidence>
<evidence type="ECO:0000256" key="4">
    <source>
        <dbReference type="ARBA" id="ARBA00022840"/>
    </source>
</evidence>
<dbReference type="GO" id="GO:0003676">
    <property type="term" value="F:nucleic acid binding"/>
    <property type="evidence" value="ECO:0007669"/>
    <property type="project" value="InterPro"/>
</dbReference>
<evidence type="ECO:0000259" key="8">
    <source>
        <dbReference type="PROSITE" id="PS51194"/>
    </source>
</evidence>
<dbReference type="SMART" id="SM00490">
    <property type="entry name" value="HELICc"/>
    <property type="match status" value="1"/>
</dbReference>
<feature type="domain" description="Helicase C-terminal" evidence="8">
    <location>
        <begin position="251"/>
        <end position="382"/>
    </location>
</feature>
<dbReference type="InterPro" id="IPR014001">
    <property type="entry name" value="Helicase_ATP-bd"/>
</dbReference>
<dbReference type="Proteomes" id="UP000178851">
    <property type="component" value="Unassembled WGS sequence"/>
</dbReference>
<evidence type="ECO:0000256" key="1">
    <source>
        <dbReference type="ARBA" id="ARBA00022741"/>
    </source>
</evidence>
<dbReference type="InterPro" id="IPR014014">
    <property type="entry name" value="RNA_helicase_DEAD_Q_motif"/>
</dbReference>
<dbReference type="InterPro" id="IPR044742">
    <property type="entry name" value="DEAD/DEAH_RhlB"/>
</dbReference>
<keyword evidence="3" id="KW-0347">Helicase</keyword>
<dbReference type="EMBL" id="MGGI01000021">
    <property type="protein sequence ID" value="OGM25669.1"/>
    <property type="molecule type" value="Genomic_DNA"/>
</dbReference>
<gene>
    <name evidence="10" type="ORF">A2627_04375</name>
</gene>
<dbReference type="PANTHER" id="PTHR47959">
    <property type="entry name" value="ATP-DEPENDENT RNA HELICASE RHLE-RELATED"/>
    <property type="match status" value="1"/>
</dbReference>
<dbReference type="Pfam" id="PF00271">
    <property type="entry name" value="Helicase_C"/>
    <property type="match status" value="1"/>
</dbReference>
<comment type="similarity">
    <text evidence="5">Belongs to the DEAD box helicase family.</text>
</comment>
<evidence type="ECO:0000259" key="7">
    <source>
        <dbReference type="PROSITE" id="PS51192"/>
    </source>
</evidence>
<dbReference type="GO" id="GO:0016787">
    <property type="term" value="F:hydrolase activity"/>
    <property type="evidence" value="ECO:0007669"/>
    <property type="project" value="UniProtKB-KW"/>
</dbReference>
<dbReference type="PROSITE" id="PS51195">
    <property type="entry name" value="Q_MOTIF"/>
    <property type="match status" value="1"/>
</dbReference>
<accession>A0A1F7YFK6</accession>
<protein>
    <recommendedName>
        <fullName evidence="12">RNA helicase</fullName>
    </recommendedName>
</protein>
<dbReference type="CDD" id="cd18787">
    <property type="entry name" value="SF2_C_DEAD"/>
    <property type="match status" value="1"/>
</dbReference>
<dbReference type="GO" id="GO:0005829">
    <property type="term" value="C:cytosol"/>
    <property type="evidence" value="ECO:0007669"/>
    <property type="project" value="TreeGrafter"/>
</dbReference>
<dbReference type="PROSITE" id="PS51194">
    <property type="entry name" value="HELICASE_CTER"/>
    <property type="match status" value="1"/>
</dbReference>
<dbReference type="InterPro" id="IPR001650">
    <property type="entry name" value="Helicase_C-like"/>
</dbReference>
<feature type="domain" description="DEAD-box RNA helicase Q" evidence="9">
    <location>
        <begin position="41"/>
        <end position="69"/>
    </location>
</feature>
<keyword evidence="4" id="KW-0067">ATP-binding</keyword>
<dbReference type="PANTHER" id="PTHR47959:SF1">
    <property type="entry name" value="ATP-DEPENDENT RNA HELICASE DBPA"/>
    <property type="match status" value="1"/>
</dbReference>
<evidence type="ECO:0000313" key="10">
    <source>
        <dbReference type="EMBL" id="OGM25669.1"/>
    </source>
</evidence>
<organism evidence="10 11">
    <name type="scientific">Candidatus Woesebacteria bacterium RIFCSPHIGHO2_01_FULL_39_28</name>
    <dbReference type="NCBI Taxonomy" id="1802496"/>
    <lineage>
        <taxon>Bacteria</taxon>
        <taxon>Candidatus Woeseibacteriota</taxon>
    </lineage>
</organism>
<feature type="domain" description="Helicase ATP-binding" evidence="7">
    <location>
        <begin position="72"/>
        <end position="241"/>
    </location>
</feature>
<evidence type="ECO:0000256" key="5">
    <source>
        <dbReference type="ARBA" id="ARBA00038437"/>
    </source>
</evidence>
<dbReference type="SMART" id="SM00487">
    <property type="entry name" value="DEXDc"/>
    <property type="match status" value="1"/>
</dbReference>
<dbReference type="PROSITE" id="PS51192">
    <property type="entry name" value="HELICASE_ATP_BIND_1"/>
    <property type="match status" value="1"/>
</dbReference>
<dbReference type="Pfam" id="PF00270">
    <property type="entry name" value="DEAD"/>
    <property type="match status" value="1"/>
</dbReference>
<keyword evidence="1" id="KW-0547">Nucleotide-binding</keyword>
<evidence type="ECO:0008006" key="12">
    <source>
        <dbReference type="Google" id="ProtNLM"/>
    </source>
</evidence>
<dbReference type="CDD" id="cd00268">
    <property type="entry name" value="DEADc"/>
    <property type="match status" value="1"/>
</dbReference>
<keyword evidence="2" id="KW-0378">Hydrolase</keyword>
<proteinExistence type="inferred from homology"/>
<dbReference type="InterPro" id="IPR050079">
    <property type="entry name" value="DEAD_box_RNA_helicase"/>
</dbReference>
<dbReference type="Gene3D" id="3.40.50.300">
    <property type="entry name" value="P-loop containing nucleotide triphosphate hydrolases"/>
    <property type="match status" value="2"/>
</dbReference>
<dbReference type="GO" id="GO:0005524">
    <property type="term" value="F:ATP binding"/>
    <property type="evidence" value="ECO:0007669"/>
    <property type="project" value="UniProtKB-KW"/>
</dbReference>
<reference evidence="10 11" key="1">
    <citation type="journal article" date="2016" name="Nat. Commun.">
        <title>Thousands of microbial genomes shed light on interconnected biogeochemical processes in an aquifer system.</title>
        <authorList>
            <person name="Anantharaman K."/>
            <person name="Brown C.T."/>
            <person name="Hug L.A."/>
            <person name="Sharon I."/>
            <person name="Castelle C.J."/>
            <person name="Probst A.J."/>
            <person name="Thomas B.C."/>
            <person name="Singh A."/>
            <person name="Wilkins M.J."/>
            <person name="Karaoz U."/>
            <person name="Brodie E.L."/>
            <person name="Williams K.H."/>
            <person name="Hubbard S.S."/>
            <person name="Banfield J.F."/>
        </authorList>
    </citation>
    <scope>NUCLEOTIDE SEQUENCE [LARGE SCALE GENOMIC DNA]</scope>
</reference>
<dbReference type="InterPro" id="IPR027417">
    <property type="entry name" value="P-loop_NTPase"/>
</dbReference>
<comment type="caution">
    <text evidence="10">The sequence shown here is derived from an EMBL/GenBank/DDBJ whole genome shotgun (WGS) entry which is preliminary data.</text>
</comment>
<evidence type="ECO:0000313" key="11">
    <source>
        <dbReference type="Proteomes" id="UP000178851"/>
    </source>
</evidence>
<dbReference type="SUPFAM" id="SSF52540">
    <property type="entry name" value="P-loop containing nucleoside triphosphate hydrolases"/>
    <property type="match status" value="1"/>
</dbReference>
<dbReference type="GO" id="GO:0003724">
    <property type="term" value="F:RNA helicase activity"/>
    <property type="evidence" value="ECO:0007669"/>
    <property type="project" value="InterPro"/>
</dbReference>
<dbReference type="AlphaFoldDB" id="A0A1F7YFK6"/>
<evidence type="ECO:0000259" key="9">
    <source>
        <dbReference type="PROSITE" id="PS51195"/>
    </source>
</evidence>
<dbReference type="InterPro" id="IPR011545">
    <property type="entry name" value="DEAD/DEAH_box_helicase_dom"/>
</dbReference>
<evidence type="ECO:0000256" key="2">
    <source>
        <dbReference type="ARBA" id="ARBA00022801"/>
    </source>
</evidence>
<name>A0A1F7YFK6_9BACT</name>
<evidence type="ECO:0000256" key="3">
    <source>
        <dbReference type="ARBA" id="ARBA00022806"/>
    </source>
</evidence>
<feature type="short sequence motif" description="Q motif" evidence="6">
    <location>
        <begin position="41"/>
        <end position="69"/>
    </location>
</feature>